<dbReference type="AlphaFoldDB" id="A0A401SCG3"/>
<comment type="caution">
    <text evidence="2">The sequence shown here is derived from an EMBL/GenBank/DDBJ whole genome shotgun (WGS) entry which is preliminary data.</text>
</comment>
<keyword evidence="3" id="KW-1185">Reference proteome</keyword>
<dbReference type="EMBL" id="BEZZ01000191">
    <property type="protein sequence ID" value="GCC28107.1"/>
    <property type="molecule type" value="Genomic_DNA"/>
</dbReference>
<organism evidence="2 3">
    <name type="scientific">Chiloscyllium punctatum</name>
    <name type="common">Brownbanded bambooshark</name>
    <name type="synonym">Hemiscyllium punctatum</name>
    <dbReference type="NCBI Taxonomy" id="137246"/>
    <lineage>
        <taxon>Eukaryota</taxon>
        <taxon>Metazoa</taxon>
        <taxon>Chordata</taxon>
        <taxon>Craniata</taxon>
        <taxon>Vertebrata</taxon>
        <taxon>Chondrichthyes</taxon>
        <taxon>Elasmobranchii</taxon>
        <taxon>Galeomorphii</taxon>
        <taxon>Galeoidea</taxon>
        <taxon>Orectolobiformes</taxon>
        <taxon>Hemiscylliidae</taxon>
        <taxon>Chiloscyllium</taxon>
    </lineage>
</organism>
<gene>
    <name evidence="2" type="ORF">chiPu_0006533</name>
</gene>
<reference evidence="2 3" key="1">
    <citation type="journal article" date="2018" name="Nat. Ecol. Evol.">
        <title>Shark genomes provide insights into elasmobranch evolution and the origin of vertebrates.</title>
        <authorList>
            <person name="Hara Y"/>
            <person name="Yamaguchi K"/>
            <person name="Onimaru K"/>
            <person name="Kadota M"/>
            <person name="Koyanagi M"/>
            <person name="Keeley SD"/>
            <person name="Tatsumi K"/>
            <person name="Tanaka K"/>
            <person name="Motone F"/>
            <person name="Kageyama Y"/>
            <person name="Nozu R"/>
            <person name="Adachi N"/>
            <person name="Nishimura O"/>
            <person name="Nakagawa R"/>
            <person name="Tanegashima C"/>
            <person name="Kiyatake I"/>
            <person name="Matsumoto R"/>
            <person name="Murakumo K"/>
            <person name="Nishida K"/>
            <person name="Terakita A"/>
            <person name="Kuratani S"/>
            <person name="Sato K"/>
            <person name="Hyodo S Kuraku.S."/>
        </authorList>
    </citation>
    <scope>NUCLEOTIDE SEQUENCE [LARGE SCALE GENOMIC DNA]</scope>
</reference>
<evidence type="ECO:0000313" key="3">
    <source>
        <dbReference type="Proteomes" id="UP000287033"/>
    </source>
</evidence>
<proteinExistence type="predicted"/>
<protein>
    <submittedName>
        <fullName evidence="2">Uncharacterized protein</fullName>
    </submittedName>
</protein>
<accession>A0A401SCG3</accession>
<evidence type="ECO:0000313" key="2">
    <source>
        <dbReference type="EMBL" id="GCC28107.1"/>
    </source>
</evidence>
<dbReference type="Proteomes" id="UP000287033">
    <property type="component" value="Unassembled WGS sequence"/>
</dbReference>
<feature type="region of interest" description="Disordered" evidence="1">
    <location>
        <begin position="100"/>
        <end position="119"/>
    </location>
</feature>
<evidence type="ECO:0000256" key="1">
    <source>
        <dbReference type="SAM" id="MobiDB-lite"/>
    </source>
</evidence>
<name>A0A401SCG3_CHIPU</name>
<sequence>MAAVISTKQTKLPAPRLSFASCIWRLPQPFTVLDTAGARIPGGCSSGWDTECRFPPSLRRLGDYTSQHPSRCPKKVLGDSVICVSDVIWKYDKYAEREFAESPPENGGEEETQNLFFPL</sequence>